<reference evidence="2" key="1">
    <citation type="journal article" date="2023" name="Int. J. Syst. Evol. Microbiol.">
        <title>Sinisalibacter aestuarii sp. nov., isolated from estuarine sediment of the Arakawa River.</title>
        <authorList>
            <person name="Arafat S.T."/>
            <person name="Hirano S."/>
            <person name="Sato A."/>
            <person name="Takeuchi K."/>
            <person name="Yasuda T."/>
            <person name="Terahara T."/>
            <person name="Hamada M."/>
            <person name="Kobayashi T."/>
        </authorList>
    </citation>
    <scope>NUCLEOTIDE SEQUENCE</scope>
    <source>
        <strain evidence="2">B-399</strain>
    </source>
</reference>
<accession>A0ABQ5LX63</accession>
<evidence type="ECO:0000313" key="3">
    <source>
        <dbReference type="Proteomes" id="UP001144205"/>
    </source>
</evidence>
<dbReference type="Proteomes" id="UP001144205">
    <property type="component" value="Unassembled WGS sequence"/>
</dbReference>
<name>A0ABQ5LX63_9RHOB</name>
<evidence type="ECO:0008006" key="4">
    <source>
        <dbReference type="Google" id="ProtNLM"/>
    </source>
</evidence>
<keyword evidence="1" id="KW-0732">Signal</keyword>
<dbReference type="EMBL" id="BROH01000013">
    <property type="protein sequence ID" value="GKY89565.1"/>
    <property type="molecule type" value="Genomic_DNA"/>
</dbReference>
<proteinExistence type="predicted"/>
<gene>
    <name evidence="2" type="ORF">STA1M1_34340</name>
</gene>
<keyword evidence="3" id="KW-1185">Reference proteome</keyword>
<evidence type="ECO:0000256" key="1">
    <source>
        <dbReference type="SAM" id="SignalP"/>
    </source>
</evidence>
<sequence length="118" mass="13104">MVRIAALALLGFLPGAAIAQQGPQRPDWRSQTYLHTTDAVAICLRRTPEWQAFCHGLMQGYADYAVVEGKICLPFGTTREQLLEIFTSPEVVVTTGYIDDRPAIETAVQMFIKAFPCE</sequence>
<protein>
    <recommendedName>
        <fullName evidence="4">Rap1a immunity protein domain-containing protein</fullName>
    </recommendedName>
</protein>
<comment type="caution">
    <text evidence="2">The sequence shown here is derived from an EMBL/GenBank/DDBJ whole genome shotgun (WGS) entry which is preliminary data.</text>
</comment>
<evidence type="ECO:0000313" key="2">
    <source>
        <dbReference type="EMBL" id="GKY89565.1"/>
    </source>
</evidence>
<feature type="signal peptide" evidence="1">
    <location>
        <begin position="1"/>
        <end position="19"/>
    </location>
</feature>
<feature type="chain" id="PRO_5045867075" description="Rap1a immunity protein domain-containing protein" evidence="1">
    <location>
        <begin position="20"/>
        <end position="118"/>
    </location>
</feature>
<dbReference type="RefSeq" id="WP_281843588.1">
    <property type="nucleotide sequence ID" value="NZ_BROH01000013.1"/>
</dbReference>
<organism evidence="2 3">
    <name type="scientific">Sinisalibacter aestuarii</name>
    <dbReference type="NCBI Taxonomy" id="2949426"/>
    <lineage>
        <taxon>Bacteria</taxon>
        <taxon>Pseudomonadati</taxon>
        <taxon>Pseudomonadota</taxon>
        <taxon>Alphaproteobacteria</taxon>
        <taxon>Rhodobacterales</taxon>
        <taxon>Roseobacteraceae</taxon>
        <taxon>Sinisalibacter</taxon>
    </lineage>
</organism>